<organism evidence="9 10">
    <name type="scientific">Bombyx mori</name>
    <name type="common">Silk moth</name>
    <dbReference type="NCBI Taxonomy" id="7091"/>
    <lineage>
        <taxon>Eukaryota</taxon>
        <taxon>Metazoa</taxon>
        <taxon>Ecdysozoa</taxon>
        <taxon>Arthropoda</taxon>
        <taxon>Hexapoda</taxon>
        <taxon>Insecta</taxon>
        <taxon>Pterygota</taxon>
        <taxon>Neoptera</taxon>
        <taxon>Endopterygota</taxon>
        <taxon>Lepidoptera</taxon>
        <taxon>Glossata</taxon>
        <taxon>Ditrysia</taxon>
        <taxon>Bombycoidea</taxon>
        <taxon>Bombycidae</taxon>
        <taxon>Bombycinae</taxon>
        <taxon>Bombyx</taxon>
    </lineage>
</organism>
<dbReference type="RefSeq" id="XP_004925049.1">
    <property type="nucleotide sequence ID" value="XM_004924992.5"/>
</dbReference>
<reference evidence="10" key="1">
    <citation type="journal article" date="2008" name="Insect Biochem. Mol. Biol.">
        <title>The genome of a lepidopteran model insect, the silkworm Bombyx mori.</title>
        <authorList>
            <consortium name="International Silkworm Genome Consortium"/>
        </authorList>
    </citation>
    <scope>NUCLEOTIDE SEQUENCE [LARGE SCALE GENOMIC DNA]</scope>
    <source>
        <strain evidence="10">p50T</strain>
    </source>
</reference>
<feature type="binding site" evidence="7">
    <location>
        <position position="279"/>
    </location>
    <ligand>
        <name>D-dopa</name>
        <dbReference type="ChEBI" id="CHEBI:149689"/>
    </ligand>
</feature>
<dbReference type="SUPFAM" id="SSF51971">
    <property type="entry name" value="Nucleotide-binding domain"/>
    <property type="match status" value="1"/>
</dbReference>
<keyword evidence="10" id="KW-1185">Reference proteome</keyword>
<dbReference type="InterPro" id="IPR006076">
    <property type="entry name" value="FAD-dep_OxRdtase"/>
</dbReference>
<dbReference type="GeneID" id="101737245"/>
<dbReference type="SUPFAM" id="SSF54373">
    <property type="entry name" value="FAD-linked reductases, C-terminal domain"/>
    <property type="match status" value="1"/>
</dbReference>
<dbReference type="GO" id="GO:0005782">
    <property type="term" value="C:peroxisomal matrix"/>
    <property type="evidence" value="ECO:0007669"/>
    <property type="project" value="UniProtKB-SubCell"/>
</dbReference>
<dbReference type="CTD" id="33955"/>
<keyword evidence="6" id="KW-0560">Oxidoreductase</keyword>
<dbReference type="GO" id="GO:0071949">
    <property type="term" value="F:FAD binding"/>
    <property type="evidence" value="ECO:0007669"/>
    <property type="project" value="InterPro"/>
</dbReference>
<keyword evidence="4" id="KW-0285">Flavoprotein</keyword>
<evidence type="ECO:0000313" key="10">
    <source>
        <dbReference type="Proteomes" id="UP000005204"/>
    </source>
</evidence>
<sequence>MLQIAVVGAGINGLTCALRIQEKYKKYRVVLLAKQFTPNTTGDGSAGLWYPFETGNTSSELLCKWGTATYEFLHGLWLEGGLDVCAVPLSFVYRKPRNENKPDWGKHTFGYRQIGEKHLEYLSKRHSQKFVSGHTFTTLIVPPTKLMAHFHKLFEEAGGRTLQVEVSSLEDPILGEYDVVVNCTGIGARDLVPDNSVFSVKGQVTKVFAPWVNECIVDIDGGNYIIPNPEICVLGGVTEHGNYSTDVDEDTSAFILNGCKKMLPALQNVVVVNEWAGLRPGRDQVRLEAEERGGKLYLHNYGHGGSGFTLFWGCSTDVLFLLENYLEKKGIIKKSKL</sequence>
<feature type="binding site" evidence="7">
    <location>
        <position position="166"/>
    </location>
    <ligand>
        <name>FAD</name>
        <dbReference type="ChEBI" id="CHEBI:57692"/>
    </ligand>
</feature>
<dbReference type="PANTHER" id="PTHR11530:SF11">
    <property type="entry name" value="D-ASPARTATE OXIDASE"/>
    <property type="match status" value="1"/>
</dbReference>
<dbReference type="Gene3D" id="3.40.50.720">
    <property type="entry name" value="NAD(P)-binding Rossmann-like Domain"/>
    <property type="match status" value="1"/>
</dbReference>
<evidence type="ECO:0000256" key="3">
    <source>
        <dbReference type="ARBA" id="ARBA00006730"/>
    </source>
</evidence>
<evidence type="ECO:0000256" key="2">
    <source>
        <dbReference type="ARBA" id="ARBA00004253"/>
    </source>
</evidence>
<evidence type="ECO:0000256" key="7">
    <source>
        <dbReference type="PIRSR" id="PIRSR000189-1"/>
    </source>
</evidence>
<evidence type="ECO:0000256" key="4">
    <source>
        <dbReference type="ARBA" id="ARBA00022630"/>
    </source>
</evidence>
<comment type="similarity">
    <text evidence="3">Belongs to the DAMOX/DASOX family.</text>
</comment>
<feature type="binding site" evidence="7">
    <location>
        <position position="305"/>
    </location>
    <ligand>
        <name>D-dopa</name>
        <dbReference type="ChEBI" id="CHEBI:149689"/>
    </ligand>
</feature>
<dbReference type="Pfam" id="PF01266">
    <property type="entry name" value="DAO"/>
    <property type="match status" value="1"/>
</dbReference>
<proteinExistence type="inferred from homology"/>
<dbReference type="EnsemblMetazoa" id="XM_004924992.4">
    <property type="protein sequence ID" value="XP_004925049.1"/>
    <property type="gene ID" value="LOC101737245"/>
</dbReference>
<protein>
    <recommendedName>
        <fullName evidence="8">FAD dependent oxidoreductase domain-containing protein</fullName>
    </recommendedName>
</protein>
<feature type="binding site" evidence="7">
    <location>
        <begin position="46"/>
        <end position="48"/>
    </location>
    <ligand>
        <name>FAD</name>
        <dbReference type="ChEBI" id="CHEBI:57692"/>
    </ligand>
</feature>
<dbReference type="PIRSF" id="PIRSF000189">
    <property type="entry name" value="D-aa_oxidase"/>
    <property type="match status" value="1"/>
</dbReference>
<dbReference type="AlphaFoldDB" id="A0A8R2AM48"/>
<feature type="binding site" evidence="7">
    <location>
        <position position="224"/>
    </location>
    <ligand>
        <name>D-dopa</name>
        <dbReference type="ChEBI" id="CHEBI:149689"/>
    </ligand>
</feature>
<comment type="cofactor">
    <cofactor evidence="1 7">
        <name>FAD</name>
        <dbReference type="ChEBI" id="CHEBI:57692"/>
    </cofactor>
</comment>
<evidence type="ECO:0000313" key="9">
    <source>
        <dbReference type="EnsemblMetazoa" id="XP_004925049.1"/>
    </source>
</evidence>
<feature type="domain" description="FAD dependent oxidoreductase" evidence="8">
    <location>
        <begin position="4"/>
        <end position="314"/>
    </location>
</feature>
<reference evidence="9" key="2">
    <citation type="submission" date="2022-06" db="UniProtKB">
        <authorList>
            <consortium name="EnsemblMetazoa"/>
        </authorList>
    </citation>
    <scope>IDENTIFICATION</scope>
    <source>
        <strain evidence="9">p50T (Dazao)</strain>
    </source>
</reference>
<dbReference type="KEGG" id="bmor:101737245"/>
<dbReference type="GO" id="GO:0003884">
    <property type="term" value="F:D-amino-acid oxidase activity"/>
    <property type="evidence" value="ECO:0007669"/>
    <property type="project" value="InterPro"/>
</dbReference>
<keyword evidence="5 7" id="KW-0274">FAD</keyword>
<dbReference type="Proteomes" id="UP000005204">
    <property type="component" value="Unassembled WGS sequence"/>
</dbReference>
<feature type="binding site" evidence="7">
    <location>
        <position position="184"/>
    </location>
    <ligand>
        <name>FAD</name>
        <dbReference type="ChEBI" id="CHEBI:57692"/>
    </ligand>
</feature>
<dbReference type="Gene3D" id="3.30.9.10">
    <property type="entry name" value="D-Amino Acid Oxidase, subunit A, domain 2"/>
    <property type="match status" value="1"/>
</dbReference>
<evidence type="ECO:0000256" key="1">
    <source>
        <dbReference type="ARBA" id="ARBA00001974"/>
    </source>
</evidence>
<name>A0A8R2AM48_BOMMO</name>
<evidence type="ECO:0000259" key="8">
    <source>
        <dbReference type="Pfam" id="PF01266"/>
    </source>
</evidence>
<evidence type="ECO:0000256" key="5">
    <source>
        <dbReference type="ARBA" id="ARBA00022827"/>
    </source>
</evidence>
<dbReference type="PANTHER" id="PTHR11530">
    <property type="entry name" value="D-AMINO ACID OXIDASE"/>
    <property type="match status" value="1"/>
</dbReference>
<accession>A0A8R2AM48</accession>
<evidence type="ECO:0000256" key="6">
    <source>
        <dbReference type="ARBA" id="ARBA00023002"/>
    </source>
</evidence>
<comment type="subcellular location">
    <subcellularLocation>
        <location evidence="2">Peroxisome matrix</location>
    </subcellularLocation>
</comment>
<dbReference type="InterPro" id="IPR023209">
    <property type="entry name" value="DAO"/>
</dbReference>
<dbReference type="GO" id="GO:0019478">
    <property type="term" value="P:D-amino acid catabolic process"/>
    <property type="evidence" value="ECO:0007669"/>
    <property type="project" value="TreeGrafter"/>
</dbReference>
<feature type="binding site" evidence="7">
    <location>
        <begin position="304"/>
        <end position="309"/>
    </location>
    <ligand>
        <name>FAD</name>
        <dbReference type="ChEBI" id="CHEBI:57692"/>
    </ligand>
</feature>
<dbReference type="OrthoDB" id="2015447at2759"/>